<evidence type="ECO:0000256" key="1">
    <source>
        <dbReference type="SAM" id="Phobius"/>
    </source>
</evidence>
<comment type="caution">
    <text evidence="2">The sequence shown here is derived from an EMBL/GenBank/DDBJ whole genome shotgun (WGS) entry which is preliminary data.</text>
</comment>
<organism evidence="2 3">
    <name type="scientific">Basidiobolus ranarum</name>
    <dbReference type="NCBI Taxonomy" id="34480"/>
    <lineage>
        <taxon>Eukaryota</taxon>
        <taxon>Fungi</taxon>
        <taxon>Fungi incertae sedis</taxon>
        <taxon>Zoopagomycota</taxon>
        <taxon>Entomophthoromycotina</taxon>
        <taxon>Basidiobolomycetes</taxon>
        <taxon>Basidiobolales</taxon>
        <taxon>Basidiobolaceae</taxon>
        <taxon>Basidiobolus</taxon>
    </lineage>
</organism>
<accession>A0ABR2VYC8</accession>
<proteinExistence type="predicted"/>
<name>A0ABR2VYC8_9FUNG</name>
<protein>
    <submittedName>
        <fullName evidence="2">Uncharacterized protein</fullName>
    </submittedName>
</protein>
<keyword evidence="3" id="KW-1185">Reference proteome</keyword>
<dbReference type="Gene3D" id="3.40.50.11350">
    <property type="match status" value="1"/>
</dbReference>
<evidence type="ECO:0000313" key="2">
    <source>
        <dbReference type="EMBL" id="KAK9710207.1"/>
    </source>
</evidence>
<sequence length="450" mass="51582">MIIRKILQLLKNHILSTVSIIVFIVLLLGIHQGRFEEFLVKVRSTYIDCLRLHGYEFPYLSFAGLTGDIVEDDKSGKLDEFVNAVQSRYKHIMELEGVTSCGVPRTISFVCKDDDLCGGLGDRIQGVLSTFYLALLTDSQFKIEWTKPLLLQEFIVPNSNGIDWISTRISMDKGKTSVLNYGDTDSSAVIEDSYSMNFLEQWKRFEKINVHSNQAFWVRLTKNNTWGSEAGKQYQLHQLPASYLYTIAARILLTTPSNKLLPYINNVTQQWDAREVYKIGLHMRTGGEGVWNDPKRVNIEVAVRCFVAEAVSLYEKYVQEHSTPLKPIFFVATDSQSAIQLLHQEFQKLQYDLYFNQGNITHLDRDSAGKLFQDNVRTYSDWFILQQMDALVITRSGFSETVAAMTLKPTRRYISGSECKFIDFAEKLNADDWYPRYNPVDATDLGRISD</sequence>
<gene>
    <name evidence="2" type="ORF">K7432_008598</name>
</gene>
<dbReference type="Proteomes" id="UP001479436">
    <property type="component" value="Unassembled WGS sequence"/>
</dbReference>
<feature type="transmembrane region" description="Helical" evidence="1">
    <location>
        <begin position="12"/>
        <end position="30"/>
    </location>
</feature>
<keyword evidence="1" id="KW-0472">Membrane</keyword>
<keyword evidence="1" id="KW-1133">Transmembrane helix</keyword>
<keyword evidence="1" id="KW-0812">Transmembrane</keyword>
<dbReference type="EMBL" id="JASJQH010007360">
    <property type="protein sequence ID" value="KAK9710207.1"/>
    <property type="molecule type" value="Genomic_DNA"/>
</dbReference>
<reference evidence="2 3" key="1">
    <citation type="submission" date="2023-04" db="EMBL/GenBank/DDBJ databases">
        <title>Genome of Basidiobolus ranarum AG-B5.</title>
        <authorList>
            <person name="Stajich J.E."/>
            <person name="Carter-House D."/>
            <person name="Gryganskyi A."/>
        </authorList>
    </citation>
    <scope>NUCLEOTIDE SEQUENCE [LARGE SCALE GENOMIC DNA]</scope>
    <source>
        <strain evidence="2 3">AG-B5</strain>
    </source>
</reference>
<evidence type="ECO:0000313" key="3">
    <source>
        <dbReference type="Proteomes" id="UP001479436"/>
    </source>
</evidence>